<dbReference type="SUPFAM" id="SSF118215">
    <property type="entry name" value="Proton glutamate symport protein"/>
    <property type="match status" value="1"/>
</dbReference>
<keyword evidence="2" id="KW-0813">Transport</keyword>
<evidence type="ECO:0000256" key="6">
    <source>
        <dbReference type="ARBA" id="ARBA00023136"/>
    </source>
</evidence>
<dbReference type="AlphaFoldDB" id="A0A520KTG2"/>
<feature type="transmembrane region" description="Helical" evidence="7">
    <location>
        <begin position="361"/>
        <end position="387"/>
    </location>
</feature>
<evidence type="ECO:0000256" key="3">
    <source>
        <dbReference type="ARBA" id="ARBA00022475"/>
    </source>
</evidence>
<keyword evidence="3" id="KW-1003">Cell membrane</keyword>
<feature type="transmembrane region" description="Helical" evidence="7">
    <location>
        <begin position="12"/>
        <end position="34"/>
    </location>
</feature>
<reference evidence="8 9" key="1">
    <citation type="journal article" date="2019" name="Nat. Microbiol.">
        <title>Wide diversity of methane and short-chain alkane metabolisms in uncultured archaea.</title>
        <authorList>
            <person name="Borrel G."/>
            <person name="Adam P.S."/>
            <person name="McKay L.J."/>
            <person name="Chen L.X."/>
            <person name="Sierra-Garcia I.N."/>
            <person name="Sieber C.M."/>
            <person name="Letourneur Q."/>
            <person name="Ghozlane A."/>
            <person name="Andersen G.L."/>
            <person name="Li W.J."/>
            <person name="Hallam S.J."/>
            <person name="Muyzer G."/>
            <person name="de Oliveira V.M."/>
            <person name="Inskeep W.P."/>
            <person name="Banfield J.F."/>
            <person name="Gribaldo S."/>
        </authorList>
    </citation>
    <scope>NUCLEOTIDE SEQUENCE [LARGE SCALE GENOMIC DNA]</scope>
    <source>
        <strain evidence="8">NM1a</strain>
    </source>
</reference>
<dbReference type="EMBL" id="RXIF01000003">
    <property type="protein sequence ID" value="RZN65258.1"/>
    <property type="molecule type" value="Genomic_DNA"/>
</dbReference>
<dbReference type="Pfam" id="PF00375">
    <property type="entry name" value="SDF"/>
    <property type="match status" value="1"/>
</dbReference>
<dbReference type="InterPro" id="IPR001991">
    <property type="entry name" value="Na-dicarboxylate_symporter"/>
</dbReference>
<evidence type="ECO:0000256" key="2">
    <source>
        <dbReference type="ARBA" id="ARBA00022448"/>
    </source>
</evidence>
<gene>
    <name evidence="8" type="ORF">EF806_01700</name>
</gene>
<evidence type="ECO:0000256" key="5">
    <source>
        <dbReference type="ARBA" id="ARBA00022989"/>
    </source>
</evidence>
<comment type="caution">
    <text evidence="8">The sequence shown here is derived from an EMBL/GenBank/DDBJ whole genome shotgun (WGS) entry which is preliminary data.</text>
</comment>
<dbReference type="GO" id="GO:0015293">
    <property type="term" value="F:symporter activity"/>
    <property type="evidence" value="ECO:0007669"/>
    <property type="project" value="UniProtKB-KW"/>
</dbReference>
<evidence type="ECO:0000313" key="9">
    <source>
        <dbReference type="Proteomes" id="UP000317158"/>
    </source>
</evidence>
<dbReference type="PANTHER" id="PTHR42865">
    <property type="entry name" value="PROTON/GLUTAMATE-ASPARTATE SYMPORTER"/>
    <property type="match status" value="1"/>
</dbReference>
<evidence type="ECO:0000256" key="7">
    <source>
        <dbReference type="SAM" id="Phobius"/>
    </source>
</evidence>
<feature type="transmembrane region" description="Helical" evidence="7">
    <location>
        <begin position="85"/>
        <end position="105"/>
    </location>
</feature>
<dbReference type="InterPro" id="IPR036458">
    <property type="entry name" value="Na:dicarbo_symporter_sf"/>
</dbReference>
<proteinExistence type="predicted"/>
<organism evidence="8 9">
    <name type="scientific">Methanoliparum thermophilum</name>
    <dbReference type="NCBI Taxonomy" id="2491083"/>
    <lineage>
        <taxon>Archaea</taxon>
        <taxon>Methanobacteriati</taxon>
        <taxon>Methanobacteriota</taxon>
        <taxon>Candidatus Methanoliparia</taxon>
        <taxon>Candidatus Methanoliparales</taxon>
        <taxon>Candidatus Methanoliparaceae</taxon>
        <taxon>Candidatus Methanoliparum</taxon>
    </lineage>
</organism>
<protein>
    <submittedName>
        <fullName evidence="8">Dicarboxylate/amino acid:cation symporter</fullName>
    </submittedName>
</protein>
<dbReference type="Gene3D" id="1.10.3860.10">
    <property type="entry name" value="Sodium:dicarboxylate symporter"/>
    <property type="match status" value="1"/>
</dbReference>
<keyword evidence="4 7" id="KW-0812">Transmembrane</keyword>
<feature type="transmembrane region" description="Helical" evidence="7">
    <location>
        <begin position="333"/>
        <end position="355"/>
    </location>
</feature>
<accession>A0A520KTG2</accession>
<feature type="transmembrane region" description="Helical" evidence="7">
    <location>
        <begin position="231"/>
        <end position="253"/>
    </location>
</feature>
<keyword evidence="5 7" id="KW-1133">Transmembrane helix</keyword>
<evidence type="ECO:0000313" key="8">
    <source>
        <dbReference type="EMBL" id="RZN65258.1"/>
    </source>
</evidence>
<feature type="transmembrane region" description="Helical" evidence="7">
    <location>
        <begin position="203"/>
        <end position="225"/>
    </location>
</feature>
<feature type="transmembrane region" description="Helical" evidence="7">
    <location>
        <begin position="54"/>
        <end position="73"/>
    </location>
</feature>
<dbReference type="Proteomes" id="UP000317158">
    <property type="component" value="Unassembled WGS sequence"/>
</dbReference>
<dbReference type="GO" id="GO:0005886">
    <property type="term" value="C:plasma membrane"/>
    <property type="evidence" value="ECO:0007669"/>
    <property type="project" value="UniProtKB-SubCell"/>
</dbReference>
<name>A0A520KTG2_METT2</name>
<dbReference type="PRINTS" id="PR00173">
    <property type="entry name" value="EDTRNSPORT"/>
</dbReference>
<sequence length="420" mass="45028">MQGEKGLFTKYLEFPVIYKIAIGFVLGIIAAVILQESISFIKPLGDIFIRLLKMLAMPIIFFTLVLGSSNLNIKKLGKMGGEVIVFYLITSFFAAAIGIIMGLIISPGVGLSLEGATFTPTTPLNLSDTIVSWIPANPFAALADPELKQIVPTIIFALMFGLALSYLKSSEKEHDRKIASTLVDVFDACSEIMFKIVRFVLEVAPYGVFALIAVNIGGKGLGIFAQYGKLIAADYIGCALQILLVYFTLLMIFKINPVKFLWRVKDAMITAYVTRTSAGTLPVTMRCADENLGIDKQLYSFSLPIGATINMDGSCLHIIIVAIMAANIVGHQLIGAELLVLVVTTIMASIGTAALPSATLIMLTGVLASVGLPLEVIGLIAGVDVILDMMRATTNVTGDLVCTTVVAKVNGFMDEAKGKW</sequence>
<evidence type="ECO:0000256" key="4">
    <source>
        <dbReference type="ARBA" id="ARBA00022692"/>
    </source>
</evidence>
<evidence type="ECO:0000256" key="1">
    <source>
        <dbReference type="ARBA" id="ARBA00004651"/>
    </source>
</evidence>
<feature type="transmembrane region" description="Helical" evidence="7">
    <location>
        <begin position="149"/>
        <end position="167"/>
    </location>
</feature>
<keyword evidence="6 7" id="KW-0472">Membrane</keyword>
<comment type="subcellular location">
    <subcellularLocation>
        <location evidence="1">Cell membrane</location>
        <topology evidence="1">Multi-pass membrane protein</topology>
    </subcellularLocation>
</comment>
<dbReference type="PANTHER" id="PTHR42865:SF7">
    <property type="entry name" value="PROTON_GLUTAMATE-ASPARTATE SYMPORTER"/>
    <property type="match status" value="1"/>
</dbReference>